<dbReference type="AlphaFoldDB" id="A0A9K3GKV9"/>
<gene>
    <name evidence="1" type="ORF">KIPB_008615</name>
</gene>
<evidence type="ECO:0000313" key="1">
    <source>
        <dbReference type="EMBL" id="GIQ86713.1"/>
    </source>
</evidence>
<proteinExistence type="predicted"/>
<dbReference type="EMBL" id="BDIP01002710">
    <property type="protein sequence ID" value="GIQ86713.1"/>
    <property type="molecule type" value="Genomic_DNA"/>
</dbReference>
<organism evidence="1 2">
    <name type="scientific">Kipferlia bialata</name>
    <dbReference type="NCBI Taxonomy" id="797122"/>
    <lineage>
        <taxon>Eukaryota</taxon>
        <taxon>Metamonada</taxon>
        <taxon>Carpediemonas-like organisms</taxon>
        <taxon>Kipferlia</taxon>
    </lineage>
</organism>
<evidence type="ECO:0000313" key="2">
    <source>
        <dbReference type="Proteomes" id="UP000265618"/>
    </source>
</evidence>
<dbReference type="Proteomes" id="UP000265618">
    <property type="component" value="Unassembled WGS sequence"/>
</dbReference>
<accession>A0A9K3GKV9</accession>
<feature type="non-terminal residue" evidence="1">
    <location>
        <position position="1"/>
    </location>
</feature>
<name>A0A9K3GKV9_9EUKA</name>
<protein>
    <submittedName>
        <fullName evidence="1">Uncharacterized protein</fullName>
    </submittedName>
</protein>
<reference evidence="1 2" key="1">
    <citation type="journal article" date="2018" name="PLoS ONE">
        <title>The draft genome of Kipferlia bialata reveals reductive genome evolution in fornicate parasites.</title>
        <authorList>
            <person name="Tanifuji G."/>
            <person name="Takabayashi S."/>
            <person name="Kume K."/>
            <person name="Takagi M."/>
            <person name="Nakayama T."/>
            <person name="Kamikawa R."/>
            <person name="Inagaki Y."/>
            <person name="Hashimoto T."/>
        </authorList>
    </citation>
    <scope>NUCLEOTIDE SEQUENCE [LARGE SCALE GENOMIC DNA]</scope>
    <source>
        <strain evidence="1">NY0173</strain>
    </source>
</reference>
<sequence length="88" mass="10066">MSLSEDSSYPEEARKALLARLQDEDGKRLASGANDWVWCSNGKCSWDIGTVGLDTMPKTEDPIFTETDHFFKDAPWYGYNYNTFVFNN</sequence>
<keyword evidence="2" id="KW-1185">Reference proteome</keyword>
<comment type="caution">
    <text evidence="1">The sequence shown here is derived from an EMBL/GenBank/DDBJ whole genome shotgun (WGS) entry which is preliminary data.</text>
</comment>